<feature type="domain" description="Methyltransferase type 11" evidence="2">
    <location>
        <begin position="12"/>
        <end position="57"/>
    </location>
</feature>
<accession>A0A3E0ICP9</accession>
<reference evidence="3 4" key="1">
    <citation type="submission" date="2018-08" db="EMBL/GenBank/DDBJ databases">
        <title>Genomic Encyclopedia of Archaeal and Bacterial Type Strains, Phase II (KMG-II): from individual species to whole genera.</title>
        <authorList>
            <person name="Goeker M."/>
        </authorList>
    </citation>
    <scope>NUCLEOTIDE SEQUENCE [LARGE SCALE GENOMIC DNA]</scope>
    <source>
        <strain evidence="3 4">DSM 45791</strain>
    </source>
</reference>
<keyword evidence="4" id="KW-1185">Reference proteome</keyword>
<dbReference type="GO" id="GO:0032259">
    <property type="term" value="P:methylation"/>
    <property type="evidence" value="ECO:0007669"/>
    <property type="project" value="UniProtKB-KW"/>
</dbReference>
<dbReference type="PANTHER" id="PTHR45277">
    <property type="entry name" value="EXPRESSED PROTEIN"/>
    <property type="match status" value="1"/>
</dbReference>
<dbReference type="InterPro" id="IPR029063">
    <property type="entry name" value="SAM-dependent_MTases_sf"/>
</dbReference>
<dbReference type="PANTHER" id="PTHR45277:SF1">
    <property type="entry name" value="EXPRESSED PROTEIN"/>
    <property type="match status" value="1"/>
</dbReference>
<dbReference type="GO" id="GO:0008757">
    <property type="term" value="F:S-adenosylmethionine-dependent methyltransferase activity"/>
    <property type="evidence" value="ECO:0007669"/>
    <property type="project" value="InterPro"/>
</dbReference>
<dbReference type="Proteomes" id="UP000256269">
    <property type="component" value="Unassembled WGS sequence"/>
</dbReference>
<evidence type="ECO:0000313" key="3">
    <source>
        <dbReference type="EMBL" id="REH55955.1"/>
    </source>
</evidence>
<organism evidence="3 4">
    <name type="scientific">Kutzneria buriramensis</name>
    <dbReference type="NCBI Taxonomy" id="1045776"/>
    <lineage>
        <taxon>Bacteria</taxon>
        <taxon>Bacillati</taxon>
        <taxon>Actinomycetota</taxon>
        <taxon>Actinomycetes</taxon>
        <taxon>Pseudonocardiales</taxon>
        <taxon>Pseudonocardiaceae</taxon>
        <taxon>Kutzneria</taxon>
    </lineage>
</organism>
<dbReference type="AlphaFoldDB" id="A0A3E0ICP9"/>
<feature type="region of interest" description="Disordered" evidence="1">
    <location>
        <begin position="54"/>
        <end position="85"/>
    </location>
</feature>
<feature type="compositionally biased region" description="Low complexity" evidence="1">
    <location>
        <begin position="65"/>
        <end position="76"/>
    </location>
</feature>
<dbReference type="EMBL" id="QUNO01000001">
    <property type="protein sequence ID" value="REH55955.1"/>
    <property type="molecule type" value="Genomic_DNA"/>
</dbReference>
<keyword evidence="3" id="KW-0489">Methyltransferase</keyword>
<dbReference type="SUPFAM" id="SSF53335">
    <property type="entry name" value="S-adenosyl-L-methionine-dependent methyltransferases"/>
    <property type="match status" value="1"/>
</dbReference>
<protein>
    <submittedName>
        <fullName evidence="3">Methyltransferase family protein</fullName>
    </submittedName>
</protein>
<keyword evidence="3" id="KW-0808">Transferase</keyword>
<evidence type="ECO:0000259" key="2">
    <source>
        <dbReference type="Pfam" id="PF08241"/>
    </source>
</evidence>
<evidence type="ECO:0000256" key="1">
    <source>
        <dbReference type="SAM" id="MobiDB-lite"/>
    </source>
</evidence>
<dbReference type="Pfam" id="PF08241">
    <property type="entry name" value="Methyltransf_11"/>
    <property type="match status" value="1"/>
</dbReference>
<dbReference type="InterPro" id="IPR013216">
    <property type="entry name" value="Methyltransf_11"/>
</dbReference>
<comment type="caution">
    <text evidence="3">The sequence shown here is derived from an EMBL/GenBank/DDBJ whole genome shotgun (WGS) entry which is preliminary data.</text>
</comment>
<proteinExistence type="predicted"/>
<sequence length="85" mass="9140">MLLGNAAEVTVRNAELEGVADRIELTTGDLRALPFEADDFDLVVSSLAIHNIKSPTQRERRSTRRCGCSGRSSPTSARPRNTAGG</sequence>
<name>A0A3E0ICP9_9PSEU</name>
<dbReference type="Gene3D" id="3.40.50.150">
    <property type="entry name" value="Vaccinia Virus protein VP39"/>
    <property type="match status" value="1"/>
</dbReference>
<gene>
    <name evidence="3" type="ORF">BCF44_101983</name>
</gene>
<dbReference type="RefSeq" id="WP_211352877.1">
    <property type="nucleotide sequence ID" value="NZ_CP144375.1"/>
</dbReference>
<evidence type="ECO:0000313" key="4">
    <source>
        <dbReference type="Proteomes" id="UP000256269"/>
    </source>
</evidence>